<dbReference type="EMBL" id="CP000780">
    <property type="protein sequence ID" value="ABS56289.1"/>
    <property type="molecule type" value="Genomic_DNA"/>
</dbReference>
<name>A7I978_METB6</name>
<dbReference type="Proteomes" id="UP000002408">
    <property type="component" value="Chromosome"/>
</dbReference>
<evidence type="ECO:0000313" key="2">
    <source>
        <dbReference type="Proteomes" id="UP000002408"/>
    </source>
</evidence>
<organism evidence="1 2">
    <name type="scientific">Methanoregula boonei (strain DSM 21154 / JCM 14090 / 6A8)</name>
    <dbReference type="NCBI Taxonomy" id="456442"/>
    <lineage>
        <taxon>Archaea</taxon>
        <taxon>Methanobacteriati</taxon>
        <taxon>Methanobacteriota</taxon>
        <taxon>Stenosarchaea group</taxon>
        <taxon>Methanomicrobia</taxon>
        <taxon>Methanomicrobiales</taxon>
        <taxon>Methanoregulaceae</taxon>
        <taxon>Methanoregula</taxon>
    </lineage>
</organism>
<protein>
    <submittedName>
        <fullName evidence="1">Uncharacterized protein</fullName>
    </submittedName>
</protein>
<keyword evidence="2" id="KW-1185">Reference proteome</keyword>
<gene>
    <name evidence="1" type="ordered locus">Mboo_1773</name>
</gene>
<dbReference type="AlphaFoldDB" id="A7I978"/>
<evidence type="ECO:0000313" key="1">
    <source>
        <dbReference type="EMBL" id="ABS56289.1"/>
    </source>
</evidence>
<accession>A7I978</accession>
<dbReference type="STRING" id="456442.Mboo_1773"/>
<sequence>MESALRDFVFVKRARSRSFLIVAGHPLTRWHGSGGGDRLGNDIDRAVEKGLQIHGKTTDIQKAVIPVLRSMRRSISLSGRASCLLTDPKIRIFFAPRFRARARIAWRFFYDPLFFRNLSVPIFCLHHLKA</sequence>
<dbReference type="HOGENOM" id="CLU_1933248_0_0_2"/>
<proteinExistence type="predicted"/>
<dbReference type="KEGG" id="mbn:Mboo_1773"/>
<reference evidence="2" key="1">
    <citation type="journal article" date="2015" name="Microbiology">
        <title>Genome of Methanoregula boonei 6A8 reveals adaptations to oligotrophic peatland environments.</title>
        <authorList>
            <person name="Braeuer S."/>
            <person name="Cadillo-Quiroz H."/>
            <person name="Kyrpides N."/>
            <person name="Woyke T."/>
            <person name="Goodwin L."/>
            <person name="Detter C."/>
            <person name="Podell S."/>
            <person name="Yavitt J.B."/>
            <person name="Zinder S.H."/>
        </authorList>
    </citation>
    <scope>NUCLEOTIDE SEQUENCE [LARGE SCALE GENOMIC DNA]</scope>
    <source>
        <strain evidence="2">DSM 21154 / JCM 14090 / 6A8</strain>
    </source>
</reference>